<organism evidence="9 10">
    <name type="scientific">Folsomia candida</name>
    <name type="common">Springtail</name>
    <dbReference type="NCBI Taxonomy" id="158441"/>
    <lineage>
        <taxon>Eukaryota</taxon>
        <taxon>Metazoa</taxon>
        <taxon>Ecdysozoa</taxon>
        <taxon>Arthropoda</taxon>
        <taxon>Hexapoda</taxon>
        <taxon>Collembola</taxon>
        <taxon>Entomobryomorpha</taxon>
        <taxon>Isotomoidea</taxon>
        <taxon>Isotomidae</taxon>
        <taxon>Proisotominae</taxon>
        <taxon>Folsomia</taxon>
    </lineage>
</organism>
<evidence type="ECO:0000313" key="9">
    <source>
        <dbReference type="EMBL" id="OXA48680.1"/>
    </source>
</evidence>
<comment type="similarity">
    <text evidence="2 8">Belongs to the glycosyltransferase 92 family.</text>
</comment>
<keyword evidence="7" id="KW-0472">Membrane</keyword>
<dbReference type="InterPro" id="IPR018247">
    <property type="entry name" value="EF_Hand_1_Ca_BS"/>
</dbReference>
<dbReference type="AlphaFoldDB" id="A0A226DUE3"/>
<keyword evidence="3 8" id="KW-0328">Glycosyltransferase</keyword>
<keyword evidence="6" id="KW-1133">Transmembrane helix</keyword>
<dbReference type="PROSITE" id="PS00018">
    <property type="entry name" value="EF_HAND_1"/>
    <property type="match status" value="1"/>
</dbReference>
<protein>
    <recommendedName>
        <fullName evidence="8">Glycosyltransferase family 92 protein</fullName>
        <ecNumber evidence="8">2.4.1.-</ecNumber>
    </recommendedName>
</protein>
<sequence>MPIFSSVIFECNVPPEVTNPNFVSLVNLEKNSGKILEGRVTDNSGRIRYPPPTRQPKFKVAACIKPFYTETWTDTNPSGLIEWIEFQRMMGVEHFTFYNISGPPEFRKVLESYGDEISLLPWDIPFKSGRAVASRGQYGQTNDCLYRYKGVARFVSTLDYDEFLIPRDPTINNYAKLFSRILLRKRLHGLKVTKFIQIEENLKVAGVHKGTLGVPGSVSYNVPESIGYYLHYRGCTEFFLKENPTLLNGANCLNNYSSRVQNTDARNRFGPQLESRVNRKVTMLVELGHVDKKWLKTFSIIKK</sequence>
<keyword evidence="4 8" id="KW-0808">Transferase</keyword>
<name>A0A226DUE3_FOLCA</name>
<evidence type="ECO:0000256" key="6">
    <source>
        <dbReference type="ARBA" id="ARBA00022989"/>
    </source>
</evidence>
<dbReference type="GO" id="GO:0016757">
    <property type="term" value="F:glycosyltransferase activity"/>
    <property type="evidence" value="ECO:0007669"/>
    <property type="project" value="UniProtKB-UniRule"/>
</dbReference>
<comment type="subcellular location">
    <subcellularLocation>
        <location evidence="1">Membrane</location>
        <topology evidence="1">Single-pass membrane protein</topology>
    </subcellularLocation>
</comment>
<reference evidence="9 10" key="1">
    <citation type="submission" date="2015-12" db="EMBL/GenBank/DDBJ databases">
        <title>The genome of Folsomia candida.</title>
        <authorList>
            <person name="Faddeeva A."/>
            <person name="Derks M.F."/>
            <person name="Anvar Y."/>
            <person name="Smit S."/>
            <person name="Van Straalen N."/>
            <person name="Roelofs D."/>
        </authorList>
    </citation>
    <scope>NUCLEOTIDE SEQUENCE [LARGE SCALE GENOMIC DNA]</scope>
    <source>
        <strain evidence="9 10">VU population</strain>
        <tissue evidence="9">Whole body</tissue>
    </source>
</reference>
<dbReference type="PANTHER" id="PTHR21461">
    <property type="entry name" value="GLYCOSYLTRANSFERASE FAMILY 92 PROTEIN"/>
    <property type="match status" value="1"/>
</dbReference>
<dbReference type="PANTHER" id="PTHR21461:SF69">
    <property type="entry name" value="GLYCOSYLTRANSFERASE FAMILY 92 PROTEIN"/>
    <property type="match status" value="1"/>
</dbReference>
<evidence type="ECO:0000256" key="1">
    <source>
        <dbReference type="ARBA" id="ARBA00004167"/>
    </source>
</evidence>
<evidence type="ECO:0000256" key="5">
    <source>
        <dbReference type="ARBA" id="ARBA00022692"/>
    </source>
</evidence>
<evidence type="ECO:0000256" key="8">
    <source>
        <dbReference type="RuleBase" id="RU366017"/>
    </source>
</evidence>
<accession>A0A226DUE3</accession>
<evidence type="ECO:0000256" key="7">
    <source>
        <dbReference type="ARBA" id="ARBA00023136"/>
    </source>
</evidence>
<evidence type="ECO:0000313" key="10">
    <source>
        <dbReference type="Proteomes" id="UP000198287"/>
    </source>
</evidence>
<dbReference type="GO" id="GO:0005737">
    <property type="term" value="C:cytoplasm"/>
    <property type="evidence" value="ECO:0007669"/>
    <property type="project" value="TreeGrafter"/>
</dbReference>
<dbReference type="GO" id="GO:0016020">
    <property type="term" value="C:membrane"/>
    <property type="evidence" value="ECO:0007669"/>
    <property type="project" value="UniProtKB-SubCell"/>
</dbReference>
<proteinExistence type="inferred from homology"/>
<dbReference type="EC" id="2.4.1.-" evidence="8"/>
<dbReference type="InterPro" id="IPR008166">
    <property type="entry name" value="Glyco_transf_92"/>
</dbReference>
<dbReference type="Pfam" id="PF01697">
    <property type="entry name" value="Glyco_transf_92"/>
    <property type="match status" value="1"/>
</dbReference>
<dbReference type="OrthoDB" id="6433308at2759"/>
<dbReference type="EMBL" id="LNIX01000011">
    <property type="protein sequence ID" value="OXA48680.1"/>
    <property type="molecule type" value="Genomic_DNA"/>
</dbReference>
<dbReference type="Proteomes" id="UP000198287">
    <property type="component" value="Unassembled WGS sequence"/>
</dbReference>
<keyword evidence="5" id="KW-0812">Transmembrane</keyword>
<evidence type="ECO:0000256" key="3">
    <source>
        <dbReference type="ARBA" id="ARBA00022676"/>
    </source>
</evidence>
<keyword evidence="10" id="KW-1185">Reference proteome</keyword>
<gene>
    <name evidence="9" type="ORF">Fcan01_16729</name>
</gene>
<evidence type="ECO:0000256" key="2">
    <source>
        <dbReference type="ARBA" id="ARBA00007647"/>
    </source>
</evidence>
<comment type="caution">
    <text evidence="9">The sequence shown here is derived from an EMBL/GenBank/DDBJ whole genome shotgun (WGS) entry which is preliminary data.</text>
</comment>
<evidence type="ECO:0000256" key="4">
    <source>
        <dbReference type="ARBA" id="ARBA00022679"/>
    </source>
</evidence>